<gene>
    <name evidence="1" type="ORF">FE784_22800</name>
</gene>
<dbReference type="EMBL" id="VDCQ01000035">
    <property type="protein sequence ID" value="TNJ63987.1"/>
    <property type="molecule type" value="Genomic_DNA"/>
</dbReference>
<proteinExistence type="predicted"/>
<sequence length="100" mass="10619">MAIKITGLKLLGLYGAVVLITSCGVSKKGAEEDPASGAAPIVPAEQVVLVAIRNATADGVLYGLPYLIQVNGFYYFSRLDNADQNPGHFSVSPIANRRWV</sequence>
<organism evidence="1 2">
    <name type="scientific">Paenibacillus hemerocallicola</name>
    <dbReference type="NCBI Taxonomy" id="1172614"/>
    <lineage>
        <taxon>Bacteria</taxon>
        <taxon>Bacillati</taxon>
        <taxon>Bacillota</taxon>
        <taxon>Bacilli</taxon>
        <taxon>Bacillales</taxon>
        <taxon>Paenibacillaceae</taxon>
        <taxon>Paenibacillus</taxon>
    </lineage>
</organism>
<dbReference type="AlphaFoldDB" id="A0A5C4T6N2"/>
<protein>
    <submittedName>
        <fullName evidence="1">Uncharacterized protein</fullName>
    </submittedName>
</protein>
<name>A0A5C4T6N2_9BACL</name>
<reference evidence="1 2" key="1">
    <citation type="submission" date="2019-05" db="EMBL/GenBank/DDBJ databases">
        <title>We sequenced the genome of Paenibacillus hemerocallicola KCTC 33185 for further insight into its adaptation and study the phylogeny of Paenibacillus.</title>
        <authorList>
            <person name="Narsing Rao M.P."/>
        </authorList>
    </citation>
    <scope>NUCLEOTIDE SEQUENCE [LARGE SCALE GENOMIC DNA]</scope>
    <source>
        <strain evidence="1 2">KCTC 33185</strain>
    </source>
</reference>
<dbReference type="RefSeq" id="WP_139604534.1">
    <property type="nucleotide sequence ID" value="NZ_VDCQ01000035.1"/>
</dbReference>
<dbReference type="PROSITE" id="PS51257">
    <property type="entry name" value="PROKAR_LIPOPROTEIN"/>
    <property type="match status" value="1"/>
</dbReference>
<evidence type="ECO:0000313" key="2">
    <source>
        <dbReference type="Proteomes" id="UP000307943"/>
    </source>
</evidence>
<dbReference type="Proteomes" id="UP000307943">
    <property type="component" value="Unassembled WGS sequence"/>
</dbReference>
<keyword evidence="2" id="KW-1185">Reference proteome</keyword>
<accession>A0A5C4T6N2</accession>
<comment type="caution">
    <text evidence="1">The sequence shown here is derived from an EMBL/GenBank/DDBJ whole genome shotgun (WGS) entry which is preliminary data.</text>
</comment>
<evidence type="ECO:0000313" key="1">
    <source>
        <dbReference type="EMBL" id="TNJ63987.1"/>
    </source>
</evidence>